<dbReference type="AlphaFoldDB" id="A0A9P6ABR5"/>
<dbReference type="EMBL" id="MU129442">
    <property type="protein sequence ID" value="KAF9503112.1"/>
    <property type="molecule type" value="Genomic_DNA"/>
</dbReference>
<evidence type="ECO:0000313" key="1">
    <source>
        <dbReference type="EMBL" id="KAF9503112.1"/>
    </source>
</evidence>
<gene>
    <name evidence="1" type="ORF">BS47DRAFT_1402740</name>
</gene>
<protein>
    <submittedName>
        <fullName evidence="1">Uncharacterized protein</fullName>
    </submittedName>
</protein>
<comment type="caution">
    <text evidence="1">The sequence shown here is derived from an EMBL/GenBank/DDBJ whole genome shotgun (WGS) entry which is preliminary data.</text>
</comment>
<name>A0A9P6ABR5_9AGAM</name>
<sequence length="346" mass="38371">MSSSTYGNRLPNPLPCRVDTSRRVATPLKKPYDVLTDASIALPSFKDQSLGTPVSKRAHRPLIDGTLSPLSNRVDTSRRVATPLKECVKPYIRTSLDRSNKYSPSRAVKIISTWLDWLLYDLDVGSTDFLNWVVHDFHMGSTYYKLDLLSAIPQEPRVLSGSTSPRTGHGHSTRPSPWPNLELDLFQVSNRTGTQNITVQDYSNTRELESRQLLGFESSMASNVWDSIPVLLRDVGTPAFKLIHGTGLDPAPDPSITVKLESVIRLALLSCSARPHGVGSEFHTIQTLEPLEGKDGHYKTVIRKRTSKCGTCSKIQVTPTSWVQPIKAILRPTRSELDEGLDSDLA</sequence>
<dbReference type="Proteomes" id="UP000886523">
    <property type="component" value="Unassembled WGS sequence"/>
</dbReference>
<accession>A0A9P6ABR5</accession>
<reference evidence="1" key="1">
    <citation type="journal article" date="2020" name="Nat. Commun.">
        <title>Large-scale genome sequencing of mycorrhizal fungi provides insights into the early evolution of symbiotic traits.</title>
        <authorList>
            <person name="Miyauchi S."/>
            <person name="Kiss E."/>
            <person name="Kuo A."/>
            <person name="Drula E."/>
            <person name="Kohler A."/>
            <person name="Sanchez-Garcia M."/>
            <person name="Morin E."/>
            <person name="Andreopoulos B."/>
            <person name="Barry K.W."/>
            <person name="Bonito G."/>
            <person name="Buee M."/>
            <person name="Carver A."/>
            <person name="Chen C."/>
            <person name="Cichocki N."/>
            <person name="Clum A."/>
            <person name="Culley D."/>
            <person name="Crous P.W."/>
            <person name="Fauchery L."/>
            <person name="Girlanda M."/>
            <person name="Hayes R.D."/>
            <person name="Keri Z."/>
            <person name="LaButti K."/>
            <person name="Lipzen A."/>
            <person name="Lombard V."/>
            <person name="Magnuson J."/>
            <person name="Maillard F."/>
            <person name="Murat C."/>
            <person name="Nolan M."/>
            <person name="Ohm R.A."/>
            <person name="Pangilinan J."/>
            <person name="Pereira M.F."/>
            <person name="Perotto S."/>
            <person name="Peter M."/>
            <person name="Pfister S."/>
            <person name="Riley R."/>
            <person name="Sitrit Y."/>
            <person name="Stielow J.B."/>
            <person name="Szollosi G."/>
            <person name="Zifcakova L."/>
            <person name="Stursova M."/>
            <person name="Spatafora J.W."/>
            <person name="Tedersoo L."/>
            <person name="Vaario L.M."/>
            <person name="Yamada A."/>
            <person name="Yan M."/>
            <person name="Wang P."/>
            <person name="Xu J."/>
            <person name="Bruns T."/>
            <person name="Baldrian P."/>
            <person name="Vilgalys R."/>
            <person name="Dunand C."/>
            <person name="Henrissat B."/>
            <person name="Grigoriev I.V."/>
            <person name="Hibbett D."/>
            <person name="Nagy L.G."/>
            <person name="Martin F.M."/>
        </authorList>
    </citation>
    <scope>NUCLEOTIDE SEQUENCE</scope>
    <source>
        <strain evidence="1">UP504</strain>
    </source>
</reference>
<organism evidence="1 2">
    <name type="scientific">Hydnum rufescens UP504</name>
    <dbReference type="NCBI Taxonomy" id="1448309"/>
    <lineage>
        <taxon>Eukaryota</taxon>
        <taxon>Fungi</taxon>
        <taxon>Dikarya</taxon>
        <taxon>Basidiomycota</taxon>
        <taxon>Agaricomycotina</taxon>
        <taxon>Agaricomycetes</taxon>
        <taxon>Cantharellales</taxon>
        <taxon>Hydnaceae</taxon>
        <taxon>Hydnum</taxon>
    </lineage>
</organism>
<evidence type="ECO:0000313" key="2">
    <source>
        <dbReference type="Proteomes" id="UP000886523"/>
    </source>
</evidence>
<proteinExistence type="predicted"/>
<keyword evidence="2" id="KW-1185">Reference proteome</keyword>